<sequence length="255" mass="28792">MASRTVLIFGSSNAGKTSMINELTGYNFQVNNDAKGCTFETRQVPPVSKGEVPYHFLDTAGLNETEKGRVKSKDAVQNILKLLQHSKNGMNLLIYVRRIGTIIQTDKDNYEMFCDIVTNHQIPVICVITGCENEDPMSDWVRRNEDAFKNNGMRLHGMVATCFAKGGPSESVCRPLREQSAKDVWDAIMNHATNKPVDFIKQSGGISAVLKRIWNQYCTWLNQPTWKWVNEHVRDILARLGFGSQEANQMAEMFV</sequence>
<dbReference type="Gene3D" id="3.40.50.300">
    <property type="entry name" value="P-loop containing nucleotide triphosphate hydrolases"/>
    <property type="match status" value="1"/>
</dbReference>
<dbReference type="Proteomes" id="UP000682733">
    <property type="component" value="Unassembled WGS sequence"/>
</dbReference>
<evidence type="ECO:0000313" key="4">
    <source>
        <dbReference type="Proteomes" id="UP000677228"/>
    </source>
</evidence>
<dbReference type="EMBL" id="CAJOBA010006555">
    <property type="protein sequence ID" value="CAF3776216.1"/>
    <property type="molecule type" value="Genomic_DNA"/>
</dbReference>
<dbReference type="AlphaFoldDB" id="A0A8S2DQL1"/>
<evidence type="ECO:0000259" key="1">
    <source>
        <dbReference type="Pfam" id="PF01926"/>
    </source>
</evidence>
<accession>A0A8S2DQL1</accession>
<dbReference type="Pfam" id="PF01926">
    <property type="entry name" value="MMR_HSR1"/>
    <property type="match status" value="1"/>
</dbReference>
<proteinExistence type="predicted"/>
<dbReference type="Proteomes" id="UP000677228">
    <property type="component" value="Unassembled WGS sequence"/>
</dbReference>
<dbReference type="SUPFAM" id="SSF52540">
    <property type="entry name" value="P-loop containing nucleoside triphosphate hydrolases"/>
    <property type="match status" value="1"/>
</dbReference>
<organism evidence="2 4">
    <name type="scientific">Didymodactylos carnosus</name>
    <dbReference type="NCBI Taxonomy" id="1234261"/>
    <lineage>
        <taxon>Eukaryota</taxon>
        <taxon>Metazoa</taxon>
        <taxon>Spiralia</taxon>
        <taxon>Gnathifera</taxon>
        <taxon>Rotifera</taxon>
        <taxon>Eurotatoria</taxon>
        <taxon>Bdelloidea</taxon>
        <taxon>Philodinida</taxon>
        <taxon>Philodinidae</taxon>
        <taxon>Didymodactylos</taxon>
    </lineage>
</organism>
<dbReference type="InterPro" id="IPR006073">
    <property type="entry name" value="GTP-bd"/>
</dbReference>
<evidence type="ECO:0000313" key="3">
    <source>
        <dbReference type="EMBL" id="CAF3776216.1"/>
    </source>
</evidence>
<name>A0A8S2DQL1_9BILA</name>
<feature type="domain" description="G" evidence="1">
    <location>
        <begin position="5"/>
        <end position="128"/>
    </location>
</feature>
<protein>
    <recommendedName>
        <fullName evidence="1">G domain-containing protein</fullName>
    </recommendedName>
</protein>
<gene>
    <name evidence="2" type="ORF">OVA965_LOCUS14856</name>
    <name evidence="3" type="ORF">TMI583_LOCUS14860</name>
</gene>
<comment type="caution">
    <text evidence="2">The sequence shown here is derived from an EMBL/GenBank/DDBJ whole genome shotgun (WGS) entry which is preliminary data.</text>
</comment>
<dbReference type="EMBL" id="CAJNOK010006547">
    <property type="protein sequence ID" value="CAF1007175.1"/>
    <property type="molecule type" value="Genomic_DNA"/>
</dbReference>
<reference evidence="2" key="1">
    <citation type="submission" date="2021-02" db="EMBL/GenBank/DDBJ databases">
        <authorList>
            <person name="Nowell W R."/>
        </authorList>
    </citation>
    <scope>NUCLEOTIDE SEQUENCE</scope>
</reference>
<dbReference type="CDD" id="cd00882">
    <property type="entry name" value="Ras_like_GTPase"/>
    <property type="match status" value="1"/>
</dbReference>
<evidence type="ECO:0000313" key="2">
    <source>
        <dbReference type="EMBL" id="CAF1007175.1"/>
    </source>
</evidence>
<dbReference type="GO" id="GO:0005525">
    <property type="term" value="F:GTP binding"/>
    <property type="evidence" value="ECO:0007669"/>
    <property type="project" value="InterPro"/>
</dbReference>
<dbReference type="InterPro" id="IPR027417">
    <property type="entry name" value="P-loop_NTPase"/>
</dbReference>